<proteinExistence type="predicted"/>
<dbReference type="RefSeq" id="WP_224037854.1">
    <property type="nucleotide sequence ID" value="NZ_AP024849.1"/>
</dbReference>
<gene>
    <name evidence="3" type="ORF">psyc5s11_24270</name>
</gene>
<keyword evidence="4" id="KW-1185">Reference proteome</keyword>
<dbReference type="Pfam" id="PF04909">
    <property type="entry name" value="Amidohydro_2"/>
    <property type="match status" value="1"/>
</dbReference>
<reference evidence="4" key="1">
    <citation type="submission" date="2021-07" db="EMBL/GenBank/DDBJ databases">
        <title>Complete genome sequencing of a Clostridium isolate.</title>
        <authorList>
            <person name="Ueki A."/>
            <person name="Tonouchi A."/>
        </authorList>
    </citation>
    <scope>NUCLEOTIDE SEQUENCE [LARGE SCALE GENOMIC DNA]</scope>
    <source>
        <strain evidence="4">C5S11</strain>
    </source>
</reference>
<dbReference type="SUPFAM" id="SSF51556">
    <property type="entry name" value="Metallo-dependent hydrolases"/>
    <property type="match status" value="1"/>
</dbReference>
<feature type="domain" description="Amidohydrolase-related" evidence="2">
    <location>
        <begin position="70"/>
        <end position="263"/>
    </location>
</feature>
<dbReference type="InterPro" id="IPR032465">
    <property type="entry name" value="ACMSD"/>
</dbReference>
<dbReference type="EMBL" id="AP024849">
    <property type="protein sequence ID" value="BCZ46360.1"/>
    <property type="molecule type" value="Genomic_DNA"/>
</dbReference>
<name>A0ABN6IW34_9CLOT</name>
<keyword evidence="1" id="KW-0456">Lyase</keyword>
<evidence type="ECO:0000259" key="2">
    <source>
        <dbReference type="Pfam" id="PF04909"/>
    </source>
</evidence>
<dbReference type="PANTHER" id="PTHR21240">
    <property type="entry name" value="2-AMINO-3-CARBOXYLMUCONATE-6-SEMIALDEHYDE DECARBOXYLASE"/>
    <property type="match status" value="1"/>
</dbReference>
<dbReference type="Proteomes" id="UP000824633">
    <property type="component" value="Chromosome"/>
</dbReference>
<evidence type="ECO:0000313" key="4">
    <source>
        <dbReference type="Proteomes" id="UP000824633"/>
    </source>
</evidence>
<evidence type="ECO:0000256" key="1">
    <source>
        <dbReference type="ARBA" id="ARBA00023239"/>
    </source>
</evidence>
<dbReference type="Gene3D" id="3.20.20.140">
    <property type="entry name" value="Metal-dependent hydrolases"/>
    <property type="match status" value="1"/>
</dbReference>
<organism evidence="3 4">
    <name type="scientific">Clostridium gelidum</name>
    <dbReference type="NCBI Taxonomy" id="704125"/>
    <lineage>
        <taxon>Bacteria</taxon>
        <taxon>Bacillati</taxon>
        <taxon>Bacillota</taxon>
        <taxon>Clostridia</taxon>
        <taxon>Eubacteriales</taxon>
        <taxon>Clostridiaceae</taxon>
        <taxon>Clostridium</taxon>
    </lineage>
</organism>
<sequence length="265" mass="30040">MIVDSHAHVIFPVEKQILMMEEASIDKTILFSTTPHPEKAYDMESFEKEMEILDNILASNTTVEERVKNIKRTTQELKEVIERNPSKFIGFGQVPLNLTYDETAEWIVKNVIENNFYGLGEFAPASGKVKDLEVIFQASSELSKLPIWVHTFHPLNGDDIKELIELAKKYSEVPLIFGHMGGTNWLQTIKMAKENKNIYLDLSATFTILAPTIAIKELPDRTLFSSDAPYGDPLLLRETVEKISPNKKVTDNVLGGNISRLLKLY</sequence>
<dbReference type="InterPro" id="IPR006680">
    <property type="entry name" value="Amidohydro-rel"/>
</dbReference>
<evidence type="ECO:0000313" key="3">
    <source>
        <dbReference type="EMBL" id="BCZ46360.1"/>
    </source>
</evidence>
<dbReference type="PANTHER" id="PTHR21240:SF28">
    <property type="entry name" value="ISO-OROTATE DECARBOXYLASE (EUROFUNG)"/>
    <property type="match status" value="1"/>
</dbReference>
<protein>
    <submittedName>
        <fullName evidence="3">Amidohydrolase</fullName>
    </submittedName>
</protein>
<accession>A0ABN6IW34</accession>
<dbReference type="InterPro" id="IPR032466">
    <property type="entry name" value="Metal_Hydrolase"/>
</dbReference>